<dbReference type="EMBL" id="WKKI01000035">
    <property type="protein sequence ID" value="MRX73445.1"/>
    <property type="molecule type" value="Genomic_DNA"/>
</dbReference>
<feature type="transmembrane region" description="Helical" evidence="1">
    <location>
        <begin position="66"/>
        <end position="84"/>
    </location>
</feature>
<gene>
    <name evidence="2" type="ORF">GJU40_14970</name>
</gene>
<name>A0A7X2LYC9_9BACI</name>
<keyword evidence="1" id="KW-0812">Transmembrane</keyword>
<protein>
    <submittedName>
        <fullName evidence="2">Uncharacterized protein</fullName>
    </submittedName>
</protein>
<dbReference type="Proteomes" id="UP000448867">
    <property type="component" value="Unassembled WGS sequence"/>
</dbReference>
<keyword evidence="1" id="KW-1133">Transmembrane helix</keyword>
<sequence>MHEIENRDTYSMMENCKKHMYQPIQLELTDGSVYQGILHSYDNEKMYMLMPNMSANQQASREDDRFFFPFFGPFGLFGFPFFGVRRFGPFFPFFI</sequence>
<reference evidence="2 3" key="1">
    <citation type="submission" date="2019-11" db="EMBL/GenBank/DDBJ databases">
        <title>Bacillus lacus genome.</title>
        <authorList>
            <person name="Allen C.J."/>
            <person name="Newman J.D."/>
        </authorList>
    </citation>
    <scope>NUCLEOTIDE SEQUENCE [LARGE SCALE GENOMIC DNA]</scope>
    <source>
        <strain evidence="2 3">KCTC 33946</strain>
    </source>
</reference>
<proteinExistence type="predicted"/>
<evidence type="ECO:0000313" key="3">
    <source>
        <dbReference type="Proteomes" id="UP000448867"/>
    </source>
</evidence>
<keyword evidence="3" id="KW-1185">Reference proteome</keyword>
<evidence type="ECO:0000313" key="2">
    <source>
        <dbReference type="EMBL" id="MRX73445.1"/>
    </source>
</evidence>
<dbReference type="RefSeq" id="WP_154308909.1">
    <property type="nucleotide sequence ID" value="NZ_WKKI01000035.1"/>
</dbReference>
<keyword evidence="1" id="KW-0472">Membrane</keyword>
<accession>A0A7X2LYC9</accession>
<organism evidence="2 3">
    <name type="scientific">Metabacillus lacus</name>
    <dbReference type="NCBI Taxonomy" id="1983721"/>
    <lineage>
        <taxon>Bacteria</taxon>
        <taxon>Bacillati</taxon>
        <taxon>Bacillota</taxon>
        <taxon>Bacilli</taxon>
        <taxon>Bacillales</taxon>
        <taxon>Bacillaceae</taxon>
        <taxon>Metabacillus</taxon>
    </lineage>
</organism>
<evidence type="ECO:0000256" key="1">
    <source>
        <dbReference type="SAM" id="Phobius"/>
    </source>
</evidence>
<comment type="caution">
    <text evidence="2">The sequence shown here is derived from an EMBL/GenBank/DDBJ whole genome shotgun (WGS) entry which is preliminary data.</text>
</comment>
<dbReference type="AlphaFoldDB" id="A0A7X2LYC9"/>
<dbReference type="OrthoDB" id="2971291at2"/>